<dbReference type="InterPro" id="IPR001867">
    <property type="entry name" value="OmpR/PhoB-type_DNA-bd"/>
</dbReference>
<dbReference type="Gene3D" id="6.10.250.690">
    <property type="match status" value="1"/>
</dbReference>
<evidence type="ECO:0000313" key="11">
    <source>
        <dbReference type="Proteomes" id="UP000006431"/>
    </source>
</evidence>
<dbReference type="STRING" id="929558.SMGD1_2407"/>
<evidence type="ECO:0000259" key="8">
    <source>
        <dbReference type="PROSITE" id="PS50110"/>
    </source>
</evidence>
<evidence type="ECO:0000256" key="3">
    <source>
        <dbReference type="ARBA" id="ARBA00023015"/>
    </source>
</evidence>
<keyword evidence="5" id="KW-0804">Transcription</keyword>
<dbReference type="GO" id="GO:0006355">
    <property type="term" value="P:regulation of DNA-templated transcription"/>
    <property type="evidence" value="ECO:0007669"/>
    <property type="project" value="InterPro"/>
</dbReference>
<dbReference type="InterPro" id="IPR001789">
    <property type="entry name" value="Sig_transdc_resp-reg_receiver"/>
</dbReference>
<dbReference type="GO" id="GO:0000156">
    <property type="term" value="F:phosphorelay response regulator activity"/>
    <property type="evidence" value="ECO:0007669"/>
    <property type="project" value="TreeGrafter"/>
</dbReference>
<dbReference type="HOGENOM" id="CLU_000445_30_4_7"/>
<keyword evidence="2" id="KW-0902">Two-component regulatory system</keyword>
<accession>B6BN62</accession>
<dbReference type="InterPro" id="IPR036388">
    <property type="entry name" value="WH-like_DNA-bd_sf"/>
</dbReference>
<evidence type="ECO:0000259" key="9">
    <source>
        <dbReference type="PROSITE" id="PS51755"/>
    </source>
</evidence>
<evidence type="ECO:0000256" key="7">
    <source>
        <dbReference type="PROSITE-ProRule" id="PRU01091"/>
    </source>
</evidence>
<evidence type="ECO:0000256" key="4">
    <source>
        <dbReference type="ARBA" id="ARBA00023125"/>
    </source>
</evidence>
<dbReference type="Gene3D" id="1.10.10.10">
    <property type="entry name" value="Winged helix-like DNA-binding domain superfamily/Winged helix DNA-binding domain"/>
    <property type="match status" value="1"/>
</dbReference>
<keyword evidence="1 6" id="KW-0597">Phosphoprotein</keyword>
<dbReference type="CDD" id="cd00383">
    <property type="entry name" value="trans_reg_C"/>
    <property type="match status" value="1"/>
</dbReference>
<dbReference type="AlphaFoldDB" id="B6BN62"/>
<evidence type="ECO:0000313" key="10">
    <source>
        <dbReference type="EMBL" id="EHP30930.1"/>
    </source>
</evidence>
<keyword evidence="11" id="KW-1185">Reference proteome</keyword>
<gene>
    <name evidence="10" type="ORF">SMGD1_2407</name>
</gene>
<dbReference type="Pfam" id="PF00072">
    <property type="entry name" value="Response_reg"/>
    <property type="match status" value="1"/>
</dbReference>
<dbReference type="InterPro" id="IPR039420">
    <property type="entry name" value="WalR-like"/>
</dbReference>
<feature type="DNA-binding region" description="OmpR/PhoB-type" evidence="7">
    <location>
        <begin position="129"/>
        <end position="228"/>
    </location>
</feature>
<dbReference type="PANTHER" id="PTHR48111">
    <property type="entry name" value="REGULATOR OF RPOS"/>
    <property type="match status" value="1"/>
</dbReference>
<dbReference type="SMART" id="SM00448">
    <property type="entry name" value="REC"/>
    <property type="match status" value="1"/>
</dbReference>
<feature type="domain" description="Response regulatory" evidence="8">
    <location>
        <begin position="6"/>
        <end position="119"/>
    </location>
</feature>
<dbReference type="Proteomes" id="UP000006431">
    <property type="component" value="Unassembled WGS sequence"/>
</dbReference>
<dbReference type="Gene3D" id="3.40.50.2300">
    <property type="match status" value="1"/>
</dbReference>
<comment type="caution">
    <text evidence="10">The sequence shown here is derived from an EMBL/GenBank/DDBJ whole genome shotgun (WGS) entry which is preliminary data.</text>
</comment>
<dbReference type="InterPro" id="IPR011006">
    <property type="entry name" value="CheY-like_superfamily"/>
</dbReference>
<keyword evidence="4 7" id="KW-0238">DNA-binding</keyword>
<name>B6BN62_SULGG</name>
<accession>H1FZ46</accession>
<evidence type="ECO:0000256" key="1">
    <source>
        <dbReference type="ARBA" id="ARBA00022553"/>
    </source>
</evidence>
<keyword evidence="3" id="KW-0805">Transcription regulation</keyword>
<dbReference type="OrthoDB" id="165980at2"/>
<dbReference type="InterPro" id="IPR016032">
    <property type="entry name" value="Sig_transdc_resp-reg_C-effctor"/>
</dbReference>
<dbReference type="RefSeq" id="WP_008339747.1">
    <property type="nucleotide sequence ID" value="NZ_AFRZ01000001.1"/>
</dbReference>
<evidence type="ECO:0000256" key="6">
    <source>
        <dbReference type="PROSITE-ProRule" id="PRU00169"/>
    </source>
</evidence>
<dbReference type="PROSITE" id="PS50110">
    <property type="entry name" value="RESPONSE_REGULATORY"/>
    <property type="match status" value="1"/>
</dbReference>
<dbReference type="GO" id="GO:0005829">
    <property type="term" value="C:cytosol"/>
    <property type="evidence" value="ECO:0007669"/>
    <property type="project" value="TreeGrafter"/>
</dbReference>
<dbReference type="eggNOG" id="COG0745">
    <property type="taxonomic scope" value="Bacteria"/>
</dbReference>
<protein>
    <submittedName>
        <fullName evidence="10">Response regulator receiver (CheY-like)</fullName>
    </submittedName>
</protein>
<dbReference type="SUPFAM" id="SSF46894">
    <property type="entry name" value="C-terminal effector domain of the bipartite response regulators"/>
    <property type="match status" value="1"/>
</dbReference>
<dbReference type="PATRIC" id="fig|929558.5.peg.2397"/>
<evidence type="ECO:0000256" key="5">
    <source>
        <dbReference type="ARBA" id="ARBA00023163"/>
    </source>
</evidence>
<dbReference type="PANTHER" id="PTHR48111:SF22">
    <property type="entry name" value="REGULATOR OF RPOS"/>
    <property type="match status" value="1"/>
</dbReference>
<evidence type="ECO:0000256" key="2">
    <source>
        <dbReference type="ARBA" id="ARBA00023012"/>
    </source>
</evidence>
<proteinExistence type="predicted"/>
<feature type="modified residue" description="4-aspartylphosphate" evidence="6">
    <location>
        <position position="55"/>
    </location>
</feature>
<organism evidence="10 11">
    <name type="scientific">Sulfurimonas gotlandica (strain DSM 19862 / JCM 16533 / GD1)</name>
    <dbReference type="NCBI Taxonomy" id="929558"/>
    <lineage>
        <taxon>Bacteria</taxon>
        <taxon>Pseudomonadati</taxon>
        <taxon>Campylobacterota</taxon>
        <taxon>Epsilonproteobacteria</taxon>
        <taxon>Campylobacterales</taxon>
        <taxon>Sulfurimonadaceae</taxon>
        <taxon>Sulfurimonas</taxon>
    </lineage>
</organism>
<dbReference type="EMBL" id="AFRZ01000001">
    <property type="protein sequence ID" value="EHP30930.1"/>
    <property type="molecule type" value="Genomic_DNA"/>
</dbReference>
<dbReference type="GO" id="GO:0032993">
    <property type="term" value="C:protein-DNA complex"/>
    <property type="evidence" value="ECO:0007669"/>
    <property type="project" value="TreeGrafter"/>
</dbReference>
<dbReference type="SUPFAM" id="SSF52172">
    <property type="entry name" value="CheY-like"/>
    <property type="match status" value="1"/>
</dbReference>
<feature type="domain" description="OmpR/PhoB-type" evidence="9">
    <location>
        <begin position="129"/>
        <end position="228"/>
    </location>
</feature>
<reference evidence="10 11" key="1">
    <citation type="journal article" date="2012" name="Proc. Natl. Acad. Sci. U.S.A.">
        <title>Genome and physiology of a model Epsilonproteobacterium responsible for sulfide detoxification in marine oxygen depletion zones.</title>
        <authorList>
            <person name="Grote J."/>
            <person name="Schott T."/>
            <person name="Bruckner C.G."/>
            <person name="Glockner F.O."/>
            <person name="Jost G."/>
            <person name="Teeling H."/>
            <person name="Labrenz M."/>
            <person name="Jurgens K."/>
        </authorList>
    </citation>
    <scope>NUCLEOTIDE SEQUENCE [LARGE SCALE GENOMIC DNA]</scope>
    <source>
        <strain evidence="10 11">GD1</strain>
    </source>
</reference>
<dbReference type="Pfam" id="PF00486">
    <property type="entry name" value="Trans_reg_C"/>
    <property type="match status" value="1"/>
</dbReference>
<dbReference type="GO" id="GO:0000976">
    <property type="term" value="F:transcription cis-regulatory region binding"/>
    <property type="evidence" value="ECO:0007669"/>
    <property type="project" value="TreeGrafter"/>
</dbReference>
<sequence length="230" mass="26612">MREKTDILIVEDDLDLSDLLASYLIHSDYTVDILNDPLKVLNRLEEKSYKIILLDLSLPKMDGLMLCELIRKKHAIPIIIMSARDNVSDKVLGLEKGADDYLPKPFDTRELIARIQVQLRRSNNSINTNETFEDHEFKCDKTTMKICFKDKPLDLTVAEFGVLKLFLLNRGIVFSREQILDSVEGMNWSSGDRSIDVIISRLRTKLNDNPRDPKYFESVRGIGYRMMQNE</sequence>
<dbReference type="SMART" id="SM00862">
    <property type="entry name" value="Trans_reg_C"/>
    <property type="match status" value="1"/>
</dbReference>
<dbReference type="PROSITE" id="PS51755">
    <property type="entry name" value="OMPR_PHOB"/>
    <property type="match status" value="1"/>
</dbReference>